<dbReference type="EMBL" id="CP071462">
    <property type="protein sequence ID" value="QSW99694.1"/>
    <property type="molecule type" value="Genomic_DNA"/>
</dbReference>
<dbReference type="Proteomes" id="UP000663203">
    <property type="component" value="Chromosome"/>
</dbReference>
<keyword evidence="2" id="KW-1185">Reference proteome</keyword>
<dbReference type="KEGG" id="hakz:J0X25_01650"/>
<proteinExistence type="predicted"/>
<accession>A0A8A2VH52</accession>
<evidence type="ECO:0000313" key="1">
    <source>
        <dbReference type="EMBL" id="QSW99694.1"/>
    </source>
</evidence>
<protein>
    <submittedName>
        <fullName evidence="1">Uncharacterized protein</fullName>
    </submittedName>
</protein>
<dbReference type="AlphaFoldDB" id="A0A8A2VH52"/>
<evidence type="ECO:0000313" key="2">
    <source>
        <dbReference type="Proteomes" id="UP000663203"/>
    </source>
</evidence>
<organism evidence="1 2">
    <name type="scientific">Haloterrigena alkaliphila</name>
    <dbReference type="NCBI Taxonomy" id="2816475"/>
    <lineage>
        <taxon>Archaea</taxon>
        <taxon>Methanobacteriati</taxon>
        <taxon>Methanobacteriota</taxon>
        <taxon>Stenosarchaea group</taxon>
        <taxon>Halobacteria</taxon>
        <taxon>Halobacteriales</taxon>
        <taxon>Natrialbaceae</taxon>
        <taxon>Haloterrigena</taxon>
    </lineage>
</organism>
<gene>
    <name evidence="1" type="ORF">J0X25_01650</name>
</gene>
<reference evidence="1 2" key="1">
    <citation type="submission" date="2021-03" db="EMBL/GenBank/DDBJ databases">
        <title>Haloterrigena longa sp. nov. and Haloterrigena limicola sp. nov., extremely halophilic archaea isolated from a salt lake.</title>
        <authorList>
            <person name="Henglin C."/>
        </authorList>
    </citation>
    <scope>NUCLEOTIDE SEQUENCE [LARGE SCALE GENOMIC DNA]</scope>
    <source>
        <strain evidence="1 2">KZCA68</strain>
    </source>
</reference>
<sequence length="334" mass="35357">MRAEHPFEAVGPRDVDALVREELAVSSSFRSWLLEQVGISTDSAALLGSRDSIAEVRAGAGDPATARGGVEIDLECDGERTLVVLATAVAIDGADSFSRPTAQLDRIRTRRERALEAEWDACHTVLLAPAETGATPGPSAESPFDATIALESLRDRLAARDTDRGDYRAALVDAAIERGARDTTDGGPPSIVDEYQSLVTEREPAFELRVGPDLETGSDDITRSGAPTRTDAATVGIEAPSLADDHRLVHDLERGTVDLRIPGAADHLQPFAARHAAAIPPATDLVTDGDALVLRLSVPPLDPDSSDVAPAIDETLETVRDLLTVSERVGKRGA</sequence>
<dbReference type="GeneID" id="63185969"/>
<dbReference type="RefSeq" id="WP_207289300.1">
    <property type="nucleotide sequence ID" value="NZ_CP071462.1"/>
</dbReference>
<name>A0A8A2VH52_9EURY</name>